<reference evidence="1 2" key="1">
    <citation type="submission" date="2021-05" db="EMBL/GenBank/DDBJ databases">
        <title>Comparative genomic studies on the polysaccharide-degrading batcterial strains of the Flammeovirga genus.</title>
        <authorList>
            <person name="Zewei F."/>
            <person name="Zheng Z."/>
            <person name="Yu L."/>
            <person name="Ruyue G."/>
            <person name="Yanhong M."/>
            <person name="Yuanyuan C."/>
            <person name="Jingyan G."/>
            <person name="Wenjun H."/>
        </authorList>
    </citation>
    <scope>NUCLEOTIDE SEQUENCE [LARGE SCALE GENOMIC DNA]</scope>
    <source>
        <strain evidence="1 2">NBRC:100898</strain>
    </source>
</reference>
<evidence type="ECO:0000313" key="2">
    <source>
        <dbReference type="Proteomes" id="UP000678679"/>
    </source>
</evidence>
<proteinExistence type="predicted"/>
<dbReference type="EMBL" id="CP076132">
    <property type="protein sequence ID" value="QWG02674.1"/>
    <property type="molecule type" value="Genomic_DNA"/>
</dbReference>
<dbReference type="SUPFAM" id="SSF53474">
    <property type="entry name" value="alpha/beta-Hydrolases"/>
    <property type="match status" value="1"/>
</dbReference>
<dbReference type="Gene3D" id="3.40.50.1820">
    <property type="entry name" value="alpha/beta hydrolase"/>
    <property type="match status" value="1"/>
</dbReference>
<keyword evidence="2" id="KW-1185">Reference proteome</keyword>
<gene>
    <name evidence="1" type="ORF">KMW28_03605</name>
</gene>
<name>A0AAX1N5F1_9BACT</name>
<dbReference type="InterPro" id="IPR029058">
    <property type="entry name" value="AB_hydrolase_fold"/>
</dbReference>
<organism evidence="1 2">
    <name type="scientific">Flammeovirga yaeyamensis</name>
    <dbReference type="NCBI Taxonomy" id="367791"/>
    <lineage>
        <taxon>Bacteria</taxon>
        <taxon>Pseudomonadati</taxon>
        <taxon>Bacteroidota</taxon>
        <taxon>Cytophagia</taxon>
        <taxon>Cytophagales</taxon>
        <taxon>Flammeovirgaceae</taxon>
        <taxon>Flammeovirga</taxon>
    </lineage>
</organism>
<dbReference type="RefSeq" id="WP_169666504.1">
    <property type="nucleotide sequence ID" value="NZ_CP076132.1"/>
</dbReference>
<evidence type="ECO:0008006" key="3">
    <source>
        <dbReference type="Google" id="ProtNLM"/>
    </source>
</evidence>
<protein>
    <recommendedName>
        <fullName evidence="3">Alpha/beta hydrolase</fullName>
    </recommendedName>
</protein>
<sequence>MKQRLIILSDLCGSEKSDWLIYYTHILNQKYDLVYYDSCQLGNVDTSSNDQQIIHQQFVEGGIRKAISQLIELEQNPIKILAFSIGGLIAWRYGLLTGNIKSLICISSTRLRKEVYKPKGEIELYFGEKDAYRPPMEWFINQNVKFEVIPNKHHEIYTEREFAEEFSLKLCNIQSH</sequence>
<evidence type="ECO:0000313" key="1">
    <source>
        <dbReference type="EMBL" id="QWG02674.1"/>
    </source>
</evidence>
<dbReference type="Proteomes" id="UP000678679">
    <property type="component" value="Chromosome 1"/>
</dbReference>
<dbReference type="KEGG" id="fya:KMW28_03605"/>
<dbReference type="AlphaFoldDB" id="A0AAX1N5F1"/>
<accession>A0AAX1N5F1</accession>